<proteinExistence type="predicted"/>
<gene>
    <name evidence="4" type="primary">LOC112689867</name>
</gene>
<feature type="domain" description="TTF-type" evidence="2">
    <location>
        <begin position="93"/>
        <end position="183"/>
    </location>
</feature>
<dbReference type="RefSeq" id="XP_025419524.1">
    <property type="nucleotide sequence ID" value="XM_025563739.1"/>
</dbReference>
<evidence type="ECO:0000313" key="3">
    <source>
        <dbReference type="Proteomes" id="UP000694846"/>
    </source>
</evidence>
<keyword evidence="3" id="KW-1185">Reference proteome</keyword>
<evidence type="ECO:0000256" key="1">
    <source>
        <dbReference type="SAM" id="MobiDB-lite"/>
    </source>
</evidence>
<dbReference type="Pfam" id="PF05699">
    <property type="entry name" value="Dimer_Tnp_hAT"/>
    <property type="match status" value="1"/>
</dbReference>
<dbReference type="SUPFAM" id="SSF53098">
    <property type="entry name" value="Ribonuclease H-like"/>
    <property type="match status" value="1"/>
</dbReference>
<dbReference type="OrthoDB" id="6581673at2759"/>
<dbReference type="GO" id="GO:0046983">
    <property type="term" value="F:protein dimerization activity"/>
    <property type="evidence" value="ECO:0007669"/>
    <property type="project" value="InterPro"/>
</dbReference>
<dbReference type="Pfam" id="PF14291">
    <property type="entry name" value="DUF4371"/>
    <property type="match status" value="1"/>
</dbReference>
<accession>A0A8B8G8H4</accession>
<dbReference type="Proteomes" id="UP000694846">
    <property type="component" value="Unplaced"/>
</dbReference>
<dbReference type="PANTHER" id="PTHR45749">
    <property type="match status" value="1"/>
</dbReference>
<sequence>MSLLKWLSGSKTKANRDHSTESIGSSYNPRTRFKSELTQSSLLPDSDPECASYSGCSVIHEDDPASDIKGAYEKVLQNKGPFQPKDIKFEVNKNRSFLIFWYDLYPWLEYSPTSQAAYCYSCRAFPSLTNKACRGQHTEPAFVNVGFKNWPKAIRSFNKHQSSIPHKESTVKIAGLKSTVIVGDVTVQVNKQYSIEVENNRLYFNCLLDSLLYCCRQGIAVRGHREDDNSLNKGNFLELMELRAKDNSIIKQYFIEKEKSFRYVNPSYLNMFIEYMGKDVLQSIIRDIQDSKFFSIMVDETQDLAKHEQVAICIRYVSKLFITHEVFLGFYRTDKTDGETLVNLIKQFLQTNNLSIQNIRGQCYDGAASMRGSYTGVQARIRSENKFAIYVHCYAHILNLCLVDLSKQSSFVRNTFGTLQTLYSFMGASSKRNSVFEKILSTSSINVSQKTKLKSLSDTRWNCRIEAINSVINTLPVIVQTLQNISDNDVNYGSEANNLLNCILHFEFIFCLFLLKTVLEQTNILSKYLQSPSINYALVKEMSIKTYDSLQDLRSDESFIKCWESSQDLVKNNGFLPPKLPRNRKISYKKLGGGHVFPEFHDEKSYYRISIYFPVLDIVMKEIKDRFNENDLSILNSLMETLTNESPSQSSIQEVCKFYGPNEDDLTAELKIFNKMFKGYGKENNIENRILYLKNKDIQNGFPIIVELLQIFLTIPTSSVSCERSFSCLKKLKNYLRTTIGQERLSNMAILYIERQRSKQRTNNQSF</sequence>
<organism evidence="3 4">
    <name type="scientific">Sipha flava</name>
    <name type="common">yellow sugarcane aphid</name>
    <dbReference type="NCBI Taxonomy" id="143950"/>
    <lineage>
        <taxon>Eukaryota</taxon>
        <taxon>Metazoa</taxon>
        <taxon>Ecdysozoa</taxon>
        <taxon>Arthropoda</taxon>
        <taxon>Hexapoda</taxon>
        <taxon>Insecta</taxon>
        <taxon>Pterygota</taxon>
        <taxon>Neoptera</taxon>
        <taxon>Paraneoptera</taxon>
        <taxon>Hemiptera</taxon>
        <taxon>Sternorrhyncha</taxon>
        <taxon>Aphidomorpha</taxon>
        <taxon>Aphidoidea</taxon>
        <taxon>Aphididae</taxon>
        <taxon>Sipha</taxon>
    </lineage>
</organism>
<dbReference type="GeneID" id="112689867"/>
<dbReference type="SMART" id="SM00597">
    <property type="entry name" value="ZnF_TTF"/>
    <property type="match status" value="1"/>
</dbReference>
<dbReference type="AlphaFoldDB" id="A0A8B8G8H4"/>
<dbReference type="InterPro" id="IPR008906">
    <property type="entry name" value="HATC_C_dom"/>
</dbReference>
<evidence type="ECO:0000259" key="2">
    <source>
        <dbReference type="SMART" id="SM00597"/>
    </source>
</evidence>
<dbReference type="InterPro" id="IPR006580">
    <property type="entry name" value="Znf_TTF"/>
</dbReference>
<feature type="region of interest" description="Disordered" evidence="1">
    <location>
        <begin position="1"/>
        <end position="28"/>
    </location>
</feature>
<evidence type="ECO:0000313" key="4">
    <source>
        <dbReference type="RefSeq" id="XP_025419524.1"/>
    </source>
</evidence>
<name>A0A8B8G8H4_9HEMI</name>
<dbReference type="InterPro" id="IPR025398">
    <property type="entry name" value="DUF4371"/>
</dbReference>
<dbReference type="PANTHER" id="PTHR45749:SF21">
    <property type="entry name" value="DUF4371 DOMAIN-CONTAINING PROTEIN"/>
    <property type="match status" value="1"/>
</dbReference>
<protein>
    <submittedName>
        <fullName evidence="4">Zinc finger MYM-type protein 1-like</fullName>
    </submittedName>
</protein>
<dbReference type="InterPro" id="IPR012337">
    <property type="entry name" value="RNaseH-like_sf"/>
</dbReference>
<reference evidence="4" key="1">
    <citation type="submission" date="2025-08" db="UniProtKB">
        <authorList>
            <consortium name="RefSeq"/>
        </authorList>
    </citation>
    <scope>IDENTIFICATION</scope>
    <source>
        <tissue evidence="4">Whole body</tissue>
    </source>
</reference>